<gene>
    <name evidence="3" type="ORF">ORV05_11435</name>
</gene>
<proteinExistence type="predicted"/>
<dbReference type="CDD" id="cd00609">
    <property type="entry name" value="AAT_like"/>
    <property type="match status" value="1"/>
</dbReference>
<feature type="domain" description="Aminotransferase class I/classII large" evidence="2">
    <location>
        <begin position="54"/>
        <end position="355"/>
    </location>
</feature>
<dbReference type="SUPFAM" id="SSF53383">
    <property type="entry name" value="PLP-dependent transferases"/>
    <property type="match status" value="1"/>
</dbReference>
<dbReference type="PANTHER" id="PTHR43510:SF1">
    <property type="entry name" value="AMINOTRANSFERASE FUNCTION, HYPOTHETICAL (EUROFUNG)"/>
    <property type="match status" value="1"/>
</dbReference>
<dbReference type="Gene3D" id="3.90.1150.10">
    <property type="entry name" value="Aspartate Aminotransferase, domain 1"/>
    <property type="match status" value="1"/>
</dbReference>
<dbReference type="Pfam" id="PF00155">
    <property type="entry name" value="Aminotran_1_2"/>
    <property type="match status" value="1"/>
</dbReference>
<accession>A0ABY7B8R5</accession>
<keyword evidence="4" id="KW-1185">Reference proteome</keyword>
<organism evidence="3 4">
    <name type="scientific">Amycolatopsis cynarae</name>
    <dbReference type="NCBI Taxonomy" id="2995223"/>
    <lineage>
        <taxon>Bacteria</taxon>
        <taxon>Bacillati</taxon>
        <taxon>Actinomycetota</taxon>
        <taxon>Actinomycetes</taxon>
        <taxon>Pseudonocardiales</taxon>
        <taxon>Pseudonocardiaceae</taxon>
        <taxon>Amycolatopsis</taxon>
    </lineage>
</organism>
<keyword evidence="3" id="KW-0032">Aminotransferase</keyword>
<evidence type="ECO:0000256" key="1">
    <source>
        <dbReference type="ARBA" id="ARBA00023194"/>
    </source>
</evidence>
<dbReference type="InterPro" id="IPR015424">
    <property type="entry name" value="PyrdxlP-dep_Trfase"/>
</dbReference>
<dbReference type="InterPro" id="IPR015422">
    <property type="entry name" value="PyrdxlP-dep_Trfase_small"/>
</dbReference>
<dbReference type="Proteomes" id="UP001163203">
    <property type="component" value="Chromosome"/>
</dbReference>
<evidence type="ECO:0000313" key="4">
    <source>
        <dbReference type="Proteomes" id="UP001163203"/>
    </source>
</evidence>
<sequence length="380" mass="42839">MPTLPDFRLETHFSRWEFVARDNLAASDAETLSLAELLAMADDDARRRWESLHLGYTETYGLPALREAIAATYDGLEAADILCFAGAEEGLYLAMRTLLDRDDHAVVLTPNYQSAETVPLSVCDVTGVPLRQEHDWALDLGELERALRPNTRLVSVNFPHNPTGTLPDPQTWLRLVRLCQDRGIILFSDEVYRGLERAPRQPLPQAAELSPTALSLNVMSKSYGLPGLRIGWLACRDRDVLRRLERAKHYTSICNSAPSEILALIALRARDRIHDRNRRLIAANIEIFDAFFAHYPDLFDWSPPCGGCVCFPRYRGEDGVEAFCTDLVEQEGILLLPAGVYRSELTPTPTDRFRLGLGRRDPGPALERWTAWLDKRVGSR</sequence>
<dbReference type="InterPro" id="IPR015421">
    <property type="entry name" value="PyrdxlP-dep_Trfase_major"/>
</dbReference>
<dbReference type="RefSeq" id="WP_268758438.1">
    <property type="nucleotide sequence ID" value="NZ_CP113836.1"/>
</dbReference>
<protein>
    <submittedName>
        <fullName evidence="3">Pyridoxal phosphate-dependent aminotransferase</fullName>
    </submittedName>
</protein>
<dbReference type="EMBL" id="CP113836">
    <property type="protein sequence ID" value="WAL68345.1"/>
    <property type="molecule type" value="Genomic_DNA"/>
</dbReference>
<dbReference type="GO" id="GO:0008483">
    <property type="term" value="F:transaminase activity"/>
    <property type="evidence" value="ECO:0007669"/>
    <property type="project" value="UniProtKB-KW"/>
</dbReference>
<evidence type="ECO:0000259" key="2">
    <source>
        <dbReference type="Pfam" id="PF00155"/>
    </source>
</evidence>
<name>A0ABY7B8R5_9PSEU</name>
<dbReference type="PANTHER" id="PTHR43510">
    <property type="entry name" value="AMINOTRANSFERASE FUNCTION, HYPOTHETICAL (EUROFUNG)"/>
    <property type="match status" value="1"/>
</dbReference>
<evidence type="ECO:0000313" key="3">
    <source>
        <dbReference type="EMBL" id="WAL68345.1"/>
    </source>
</evidence>
<reference evidence="3" key="1">
    <citation type="submission" date="2022-11" db="EMBL/GenBank/DDBJ databases">
        <authorList>
            <person name="Mo P."/>
        </authorList>
    </citation>
    <scope>NUCLEOTIDE SEQUENCE</scope>
    <source>
        <strain evidence="3">HUAS 11-8</strain>
    </source>
</reference>
<keyword evidence="1" id="KW-0045">Antibiotic biosynthesis</keyword>
<dbReference type="Gene3D" id="3.40.640.10">
    <property type="entry name" value="Type I PLP-dependent aspartate aminotransferase-like (Major domain)"/>
    <property type="match status" value="1"/>
</dbReference>
<dbReference type="InterPro" id="IPR004839">
    <property type="entry name" value="Aminotransferase_I/II_large"/>
</dbReference>
<keyword evidence="3" id="KW-0808">Transferase</keyword>